<keyword evidence="2" id="KW-1185">Reference proteome</keyword>
<accession>A0ACB9HJE4</accession>
<evidence type="ECO:0000313" key="2">
    <source>
        <dbReference type="Proteomes" id="UP001056120"/>
    </source>
</evidence>
<gene>
    <name evidence="1" type="ORF">L1987_38022</name>
</gene>
<comment type="caution">
    <text evidence="1">The sequence shown here is derived from an EMBL/GenBank/DDBJ whole genome shotgun (WGS) entry which is preliminary data.</text>
</comment>
<sequence length="110" mass="12074">MSKLRFPASLTTLHRLKTIVLSSNLLSGEVPDSVQRLYTLYLGDNRFTGNVPPLNQSGLKNLNLSNNQICINVKFVKEPLISNVIVVEQVFGDGVSNSLILLKGFLSACK</sequence>
<dbReference type="Proteomes" id="UP001056120">
    <property type="component" value="Linkage Group LG12"/>
</dbReference>
<reference evidence="2" key="1">
    <citation type="journal article" date="2022" name="Mol. Ecol. Resour.">
        <title>The genomes of chicory, endive, great burdock and yacon provide insights into Asteraceae palaeo-polyploidization history and plant inulin production.</title>
        <authorList>
            <person name="Fan W."/>
            <person name="Wang S."/>
            <person name="Wang H."/>
            <person name="Wang A."/>
            <person name="Jiang F."/>
            <person name="Liu H."/>
            <person name="Zhao H."/>
            <person name="Xu D."/>
            <person name="Zhang Y."/>
        </authorList>
    </citation>
    <scope>NUCLEOTIDE SEQUENCE [LARGE SCALE GENOMIC DNA]</scope>
    <source>
        <strain evidence="2">cv. Yunnan</strain>
    </source>
</reference>
<protein>
    <submittedName>
        <fullName evidence="1">Uncharacterized protein</fullName>
    </submittedName>
</protein>
<reference evidence="1 2" key="2">
    <citation type="journal article" date="2022" name="Mol. Ecol. Resour.">
        <title>The genomes of chicory, endive, great burdock and yacon provide insights into Asteraceae paleo-polyploidization history and plant inulin production.</title>
        <authorList>
            <person name="Fan W."/>
            <person name="Wang S."/>
            <person name="Wang H."/>
            <person name="Wang A."/>
            <person name="Jiang F."/>
            <person name="Liu H."/>
            <person name="Zhao H."/>
            <person name="Xu D."/>
            <person name="Zhang Y."/>
        </authorList>
    </citation>
    <scope>NUCLEOTIDE SEQUENCE [LARGE SCALE GENOMIC DNA]</scope>
    <source>
        <strain evidence="2">cv. Yunnan</strain>
        <tissue evidence="1">Leaves</tissue>
    </source>
</reference>
<dbReference type="EMBL" id="CM042029">
    <property type="protein sequence ID" value="KAI3795370.1"/>
    <property type="molecule type" value="Genomic_DNA"/>
</dbReference>
<proteinExistence type="predicted"/>
<evidence type="ECO:0000313" key="1">
    <source>
        <dbReference type="EMBL" id="KAI3795370.1"/>
    </source>
</evidence>
<name>A0ACB9HJE4_9ASTR</name>
<organism evidence="1 2">
    <name type="scientific">Smallanthus sonchifolius</name>
    <dbReference type="NCBI Taxonomy" id="185202"/>
    <lineage>
        <taxon>Eukaryota</taxon>
        <taxon>Viridiplantae</taxon>
        <taxon>Streptophyta</taxon>
        <taxon>Embryophyta</taxon>
        <taxon>Tracheophyta</taxon>
        <taxon>Spermatophyta</taxon>
        <taxon>Magnoliopsida</taxon>
        <taxon>eudicotyledons</taxon>
        <taxon>Gunneridae</taxon>
        <taxon>Pentapetalae</taxon>
        <taxon>asterids</taxon>
        <taxon>campanulids</taxon>
        <taxon>Asterales</taxon>
        <taxon>Asteraceae</taxon>
        <taxon>Asteroideae</taxon>
        <taxon>Heliantheae alliance</taxon>
        <taxon>Millerieae</taxon>
        <taxon>Smallanthus</taxon>
    </lineage>
</organism>